<dbReference type="Pfam" id="PF02592">
    <property type="entry name" value="Vut_1"/>
    <property type="match status" value="1"/>
</dbReference>
<comment type="caution">
    <text evidence="2">The sequence shown here is derived from an EMBL/GenBank/DDBJ whole genome shotgun (WGS) entry which is preliminary data.</text>
</comment>
<dbReference type="Proteomes" id="UP001273768">
    <property type="component" value="Unassembled WGS sequence"/>
</dbReference>
<feature type="transmembrane region" description="Helical" evidence="1">
    <location>
        <begin position="57"/>
        <end position="79"/>
    </location>
</feature>
<keyword evidence="1" id="KW-0472">Membrane</keyword>
<evidence type="ECO:0000313" key="2">
    <source>
        <dbReference type="EMBL" id="MDV4342905.1"/>
    </source>
</evidence>
<keyword evidence="1" id="KW-1133">Transmembrane helix</keyword>
<keyword evidence="1" id="KW-1003">Cell membrane</keyword>
<keyword evidence="1" id="KW-0813">Transport</keyword>
<dbReference type="EMBL" id="JABFFQ010000004">
    <property type="protein sequence ID" value="MDV4342905.1"/>
    <property type="molecule type" value="Genomic_DNA"/>
</dbReference>
<keyword evidence="1" id="KW-0812">Transmembrane</keyword>
<dbReference type="InterPro" id="IPR003744">
    <property type="entry name" value="YhhQ"/>
</dbReference>
<proteinExistence type="inferred from homology"/>
<reference evidence="2 3" key="1">
    <citation type="submission" date="2020-05" db="EMBL/GenBank/DDBJ databases">
        <title>Isolation and characterization of methanoarchaea from a cold seep at offshore SW Taiwan.</title>
        <authorList>
            <person name="Chen Y.-W."/>
            <person name="Chen S.-C."/>
            <person name="Lai M.-C."/>
        </authorList>
    </citation>
    <scope>NUCLEOTIDE SEQUENCE [LARGE SCALE GENOMIC DNA]</scope>
    <source>
        <strain evidence="2 3">YWC-01</strain>
    </source>
</reference>
<dbReference type="PANTHER" id="PTHR34300:SF2">
    <property type="entry name" value="QUEUOSINE PRECURSOR TRANSPORTER-RELATED"/>
    <property type="match status" value="1"/>
</dbReference>
<accession>A0ABU3Z261</accession>
<evidence type="ECO:0000256" key="1">
    <source>
        <dbReference type="HAMAP-Rule" id="MF_02088"/>
    </source>
</evidence>
<protein>
    <recommendedName>
        <fullName evidence="1">Probable queuosine precursor transporter</fullName>
        <shortName evidence="1">Q precursor transporter</shortName>
    </recommendedName>
</protein>
<feature type="transmembrane region" description="Helical" evidence="1">
    <location>
        <begin position="6"/>
        <end position="25"/>
    </location>
</feature>
<feature type="transmembrane region" description="Helical" evidence="1">
    <location>
        <begin position="131"/>
        <end position="148"/>
    </location>
</feature>
<dbReference type="NCBIfam" id="TIGR00697">
    <property type="entry name" value="queuosine precursor transporter"/>
    <property type="match status" value="1"/>
</dbReference>
<name>A0ABU3Z261_9EURY</name>
<comment type="function">
    <text evidence="1">Involved in the import of queuosine (Q) precursors, required for Q precursor salvage.</text>
</comment>
<keyword evidence="3" id="KW-1185">Reference proteome</keyword>
<dbReference type="PANTHER" id="PTHR34300">
    <property type="entry name" value="QUEUOSINE PRECURSOR TRANSPORTER-RELATED"/>
    <property type="match status" value="1"/>
</dbReference>
<dbReference type="RefSeq" id="WP_317296086.1">
    <property type="nucleotide sequence ID" value="NZ_JABFFQ010000004.1"/>
</dbReference>
<sequence>MPIPSVWIYWVISLTIATYAGAAVVRRYPGYGFATLTGLYIIYLGASQIIAARIIEFNIGIATFVAPASVFIYPFVAQAIDMINEVYGRSLARIAIAIALLSQILLAILIAMTNSLTPAPVFAFEEAWQSIFTQGLWIILASWVAFLVSQNLDCYVFDRLKRAYPDRIVLRSVFSDVADLTLDSVIFVSIAFFTAGIPLLPLIIGQIVSKGIIGVLDTPWFVWYKRYLGTTGPEESGTCPPESGVI</sequence>
<dbReference type="HAMAP" id="MF_02088">
    <property type="entry name" value="Q_prec_transport"/>
    <property type="match status" value="1"/>
</dbReference>
<organism evidence="2 3">
    <name type="scientific">Methanoculleus nereidis</name>
    <dbReference type="NCBI Taxonomy" id="2735141"/>
    <lineage>
        <taxon>Archaea</taxon>
        <taxon>Methanobacteriati</taxon>
        <taxon>Methanobacteriota</taxon>
        <taxon>Stenosarchaea group</taxon>
        <taxon>Methanomicrobia</taxon>
        <taxon>Methanomicrobiales</taxon>
        <taxon>Methanomicrobiaceae</taxon>
        <taxon>Methanoculleus</taxon>
    </lineage>
</organism>
<feature type="transmembrane region" description="Helical" evidence="1">
    <location>
        <begin position="32"/>
        <end position="51"/>
    </location>
</feature>
<comment type="similarity">
    <text evidence="1">Belongs to the vitamin uptake transporter (VUT/ECF) (TC 2.A.88) family. Q precursor transporter subfamily.</text>
</comment>
<evidence type="ECO:0000313" key="3">
    <source>
        <dbReference type="Proteomes" id="UP001273768"/>
    </source>
</evidence>
<gene>
    <name evidence="2" type="ORF">HL657_06900</name>
</gene>
<feature type="transmembrane region" description="Helical" evidence="1">
    <location>
        <begin position="91"/>
        <end position="111"/>
    </location>
</feature>
<comment type="subcellular location">
    <subcellularLocation>
        <location evidence="1">Cell membrane</location>
        <topology evidence="1">Multi-pass membrane protein</topology>
    </subcellularLocation>
</comment>